<dbReference type="InParanoid" id="L9L649"/>
<sequence>MREGVPASGTPTSPTTEARGMPSFTVSVACSLRTPRVQRVVTSPEACWIARCGQRPAVARPQWCLLRTSAVLGDGRLRGVQSPSERRARPAVEALGVEHSEPATSGELPPSWVCPDMWLPAHSRCTRFSSPHVHLPLPRRSARVGAQQVPVFRLRAASRSLLDNDAAAPRLTASRYIPVRATSSPCALSVPLRHPVHCPPPLVTLCTVRATSSPCALSVPLRHPVHCPCRSVTLCTVRATSSPCALSVPPRHPVHLFLSLAFVSDDTCNSRERSPGAVGSLVVSGDISSHF</sequence>
<dbReference type="AlphaFoldDB" id="L9L649"/>
<organism evidence="2 3">
    <name type="scientific">Tupaia chinensis</name>
    <name type="common">Chinese tree shrew</name>
    <name type="synonym">Tupaia belangeri chinensis</name>
    <dbReference type="NCBI Taxonomy" id="246437"/>
    <lineage>
        <taxon>Eukaryota</taxon>
        <taxon>Metazoa</taxon>
        <taxon>Chordata</taxon>
        <taxon>Craniata</taxon>
        <taxon>Vertebrata</taxon>
        <taxon>Euteleostomi</taxon>
        <taxon>Mammalia</taxon>
        <taxon>Eutheria</taxon>
        <taxon>Euarchontoglires</taxon>
        <taxon>Scandentia</taxon>
        <taxon>Tupaiidae</taxon>
        <taxon>Tupaia</taxon>
    </lineage>
</organism>
<dbReference type="EMBL" id="KB320548">
    <property type="protein sequence ID" value="ELW69067.1"/>
    <property type="molecule type" value="Genomic_DNA"/>
</dbReference>
<protein>
    <submittedName>
        <fullName evidence="2">Uncharacterized protein</fullName>
    </submittedName>
</protein>
<evidence type="ECO:0000313" key="2">
    <source>
        <dbReference type="EMBL" id="ELW69067.1"/>
    </source>
</evidence>
<accession>L9L649</accession>
<dbReference type="Proteomes" id="UP000011518">
    <property type="component" value="Unassembled WGS sequence"/>
</dbReference>
<dbReference type="PROSITE" id="PS51257">
    <property type="entry name" value="PROKAR_LIPOPROTEIN"/>
    <property type="match status" value="1"/>
</dbReference>
<gene>
    <name evidence="2" type="ORF">TREES_T100021436</name>
</gene>
<reference evidence="3" key="2">
    <citation type="journal article" date="2013" name="Nat. Commun.">
        <title>Genome of the Chinese tree shrew.</title>
        <authorList>
            <person name="Fan Y."/>
            <person name="Huang Z.Y."/>
            <person name="Cao C.C."/>
            <person name="Chen C.S."/>
            <person name="Chen Y.X."/>
            <person name="Fan D.D."/>
            <person name="He J."/>
            <person name="Hou H.L."/>
            <person name="Hu L."/>
            <person name="Hu X.T."/>
            <person name="Jiang X.T."/>
            <person name="Lai R."/>
            <person name="Lang Y.S."/>
            <person name="Liang B."/>
            <person name="Liao S.G."/>
            <person name="Mu D."/>
            <person name="Ma Y.Y."/>
            <person name="Niu Y.Y."/>
            <person name="Sun X.Q."/>
            <person name="Xia J.Q."/>
            <person name="Xiao J."/>
            <person name="Xiong Z.Q."/>
            <person name="Xu L."/>
            <person name="Yang L."/>
            <person name="Zhang Y."/>
            <person name="Zhao W."/>
            <person name="Zhao X.D."/>
            <person name="Zheng Y.T."/>
            <person name="Zhou J.M."/>
            <person name="Zhu Y.B."/>
            <person name="Zhang G.J."/>
            <person name="Wang J."/>
            <person name="Yao Y.G."/>
        </authorList>
    </citation>
    <scope>NUCLEOTIDE SEQUENCE [LARGE SCALE GENOMIC DNA]</scope>
</reference>
<feature type="region of interest" description="Disordered" evidence="1">
    <location>
        <begin position="1"/>
        <end position="20"/>
    </location>
</feature>
<reference evidence="3" key="1">
    <citation type="submission" date="2012-07" db="EMBL/GenBank/DDBJ databases">
        <title>Genome of the Chinese tree shrew, a rising model animal genetically related to primates.</title>
        <authorList>
            <person name="Zhang G."/>
            <person name="Fan Y."/>
            <person name="Yao Y."/>
            <person name="Huang Z."/>
        </authorList>
    </citation>
    <scope>NUCLEOTIDE SEQUENCE [LARGE SCALE GENOMIC DNA]</scope>
</reference>
<keyword evidence="3" id="KW-1185">Reference proteome</keyword>
<evidence type="ECO:0000313" key="3">
    <source>
        <dbReference type="Proteomes" id="UP000011518"/>
    </source>
</evidence>
<name>L9L649_TUPCH</name>
<proteinExistence type="predicted"/>
<evidence type="ECO:0000256" key="1">
    <source>
        <dbReference type="SAM" id="MobiDB-lite"/>
    </source>
</evidence>